<evidence type="ECO:0000313" key="2">
    <source>
        <dbReference type="EMBL" id="TDD39833.1"/>
    </source>
</evidence>
<feature type="domain" description="Glycosyl-hydrolase family 116 catalytic region" evidence="1">
    <location>
        <begin position="231"/>
        <end position="506"/>
    </location>
</feature>
<dbReference type="Proteomes" id="UP000294947">
    <property type="component" value="Unassembled WGS sequence"/>
</dbReference>
<dbReference type="InterPro" id="IPR008928">
    <property type="entry name" value="6-hairpin_glycosidase_sf"/>
</dbReference>
<reference evidence="2 3" key="1">
    <citation type="submission" date="2019-03" db="EMBL/GenBank/DDBJ databases">
        <title>Draft genome sequences of novel Actinobacteria.</title>
        <authorList>
            <person name="Sahin N."/>
            <person name="Ay H."/>
            <person name="Saygin H."/>
        </authorList>
    </citation>
    <scope>NUCLEOTIDE SEQUENCE [LARGE SCALE GENOMIC DNA]</scope>
    <source>
        <strain evidence="2 3">7K502</strain>
    </source>
</reference>
<dbReference type="PANTHER" id="PTHR12654:SF4">
    <property type="entry name" value="PB1 DOMAIN-CONTAINING PROTEIN"/>
    <property type="match status" value="1"/>
</dbReference>
<dbReference type="SUPFAM" id="SSF48208">
    <property type="entry name" value="Six-hairpin glycosidases"/>
    <property type="match status" value="1"/>
</dbReference>
<keyword evidence="3" id="KW-1185">Reference proteome</keyword>
<comment type="caution">
    <text evidence="2">The sequence shown here is derived from an EMBL/GenBank/DDBJ whole genome shotgun (WGS) entry which is preliminary data.</text>
</comment>
<feature type="non-terminal residue" evidence="2">
    <location>
        <position position="1"/>
    </location>
</feature>
<name>A0A4R4Y6C4_9PSEU</name>
<dbReference type="InterPro" id="IPR052566">
    <property type="entry name" value="Non-lysos_glucosylceramidase"/>
</dbReference>
<dbReference type="RefSeq" id="WP_235884065.1">
    <property type="nucleotide sequence ID" value="NZ_SMKW01000074.1"/>
</dbReference>
<dbReference type="InterPro" id="IPR006775">
    <property type="entry name" value="GH116_catalytic"/>
</dbReference>
<dbReference type="GO" id="GO:0005975">
    <property type="term" value="P:carbohydrate metabolic process"/>
    <property type="evidence" value="ECO:0007669"/>
    <property type="project" value="InterPro"/>
</dbReference>
<dbReference type="InterPro" id="IPR012341">
    <property type="entry name" value="6hp_glycosidase-like_sf"/>
</dbReference>
<gene>
    <name evidence="2" type="ORF">E1288_36580</name>
</gene>
<dbReference type="AlphaFoldDB" id="A0A4R4Y6C4"/>
<organism evidence="2 3">
    <name type="scientific">Saccharopolyspora elongata</name>
    <dbReference type="NCBI Taxonomy" id="2530387"/>
    <lineage>
        <taxon>Bacteria</taxon>
        <taxon>Bacillati</taxon>
        <taxon>Actinomycetota</taxon>
        <taxon>Actinomycetes</taxon>
        <taxon>Pseudonocardiales</taxon>
        <taxon>Pseudonocardiaceae</taxon>
        <taxon>Saccharopolyspora</taxon>
    </lineage>
</organism>
<accession>A0A4R4Y6C4</accession>
<dbReference type="EMBL" id="SMKW01000074">
    <property type="protein sequence ID" value="TDD39833.1"/>
    <property type="molecule type" value="Genomic_DNA"/>
</dbReference>
<evidence type="ECO:0000313" key="3">
    <source>
        <dbReference type="Proteomes" id="UP000294947"/>
    </source>
</evidence>
<dbReference type="GO" id="GO:0008422">
    <property type="term" value="F:beta-glucosidase activity"/>
    <property type="evidence" value="ECO:0007669"/>
    <property type="project" value="TreeGrafter"/>
</dbReference>
<dbReference type="PANTHER" id="PTHR12654">
    <property type="entry name" value="BILE ACID BETA-GLUCOSIDASE-RELATED"/>
    <property type="match status" value="1"/>
</dbReference>
<evidence type="ECO:0000259" key="1">
    <source>
        <dbReference type="Pfam" id="PF04685"/>
    </source>
</evidence>
<dbReference type="Gene3D" id="1.50.10.10">
    <property type="match status" value="1"/>
</dbReference>
<sequence>RDMPELPDHGSVTLAVLGADRARVCPATETFESPSDVFAPAPGSSTVDGLTRRGAGVVAAAVMLNPGEQRTIRFALAWYFPVPDREGLAFLEHGLELLRHYANRFGSAQDVVVQLAREQDRLLGATRAWTRAWYEDSTLPHWFLERIAANTTILSTSTCYRFADGRFYGWEGAYCCAGTCTHVWHYAHALARLFPAMERDTRERVDLGIGFHAATGQLSMRGEADRSPAVDGQAGTVLRIYREHQMSPDSGWLRRVWPRTRQAVEYLIGSDAEPDGILDGAQPNTQDATWFGRNSWLSGLYVAALRAGEAMAREVGDDAFARRCAGLAASGTEVIVRDLFNGEYFVHELDPAHPGSVNTNRGCFADQLLGQSWAAQLGLPRVLPPEPTRSALRSIWRHNFVPRPMEYREHSPIDGGRIFYDADVPALVMCTWPDGGGDEAGDNWSTSYFNEAWHGIEYQVAAHLIAEGMVGEGLAIARSVHDRYGPLRRNPYNEIECSDHYARSMASFGTYLSALGFEHHGPNGHLGFAPKIRAEEFAAAFATAEGWGRYRQTRSESERTSTIELHHGRLELRTLRLDATTAEPRATLDGAPVDVRASADESGPLLRFPETCTISAGQCLDVHL</sequence>
<dbReference type="Pfam" id="PF04685">
    <property type="entry name" value="DUF608"/>
    <property type="match status" value="1"/>
</dbReference>
<proteinExistence type="predicted"/>
<protein>
    <recommendedName>
        <fullName evidence="1">Glycosyl-hydrolase family 116 catalytic region domain-containing protein</fullName>
    </recommendedName>
</protein>